<proteinExistence type="predicted"/>
<dbReference type="GeneID" id="70177705"/>
<dbReference type="RefSeq" id="XP_046011375.1">
    <property type="nucleotide sequence ID" value="XM_046148159.1"/>
</dbReference>
<feature type="compositionally biased region" description="Basic and acidic residues" evidence="1">
    <location>
        <begin position="37"/>
        <end position="54"/>
    </location>
</feature>
<feature type="compositionally biased region" description="Low complexity" evidence="1">
    <location>
        <begin position="243"/>
        <end position="258"/>
    </location>
</feature>
<gene>
    <name evidence="3" type="ORF">B0I36DRAFT_128214</name>
</gene>
<organism evidence="3 4">
    <name type="scientific">Microdochium trichocladiopsis</name>
    <dbReference type="NCBI Taxonomy" id="1682393"/>
    <lineage>
        <taxon>Eukaryota</taxon>
        <taxon>Fungi</taxon>
        <taxon>Dikarya</taxon>
        <taxon>Ascomycota</taxon>
        <taxon>Pezizomycotina</taxon>
        <taxon>Sordariomycetes</taxon>
        <taxon>Xylariomycetidae</taxon>
        <taxon>Xylariales</taxon>
        <taxon>Microdochiaceae</taxon>
        <taxon>Microdochium</taxon>
    </lineage>
</organism>
<comment type="caution">
    <text evidence="3">The sequence shown here is derived from an EMBL/GenBank/DDBJ whole genome shotgun (WGS) entry which is preliminary data.</text>
</comment>
<keyword evidence="4" id="KW-1185">Reference proteome</keyword>
<dbReference type="Pfam" id="PF13878">
    <property type="entry name" value="zf-C2H2_3"/>
    <property type="match status" value="1"/>
</dbReference>
<feature type="compositionally biased region" description="Basic residues" evidence="1">
    <location>
        <begin position="174"/>
        <end position="189"/>
    </location>
</feature>
<feature type="compositionally biased region" description="Low complexity" evidence="1">
    <location>
        <begin position="60"/>
        <end position="78"/>
    </location>
</feature>
<evidence type="ECO:0000313" key="3">
    <source>
        <dbReference type="EMBL" id="KAH7029087.1"/>
    </source>
</evidence>
<feature type="region of interest" description="Disordered" evidence="1">
    <location>
        <begin position="1"/>
        <end position="113"/>
    </location>
</feature>
<evidence type="ECO:0000313" key="4">
    <source>
        <dbReference type="Proteomes" id="UP000756346"/>
    </source>
</evidence>
<dbReference type="AlphaFoldDB" id="A0A9P8Y3U6"/>
<name>A0A9P8Y3U6_9PEZI</name>
<dbReference type="OrthoDB" id="5231968at2759"/>
<evidence type="ECO:0000256" key="1">
    <source>
        <dbReference type="SAM" id="MobiDB-lite"/>
    </source>
</evidence>
<sequence>MLQSAEGRRRPLRTYGRQTPSSAPADTVEQPPAKRCRVSDERDDSRFVPHEKMTTKRLATKSPATVPTPSTTTTASSVRQPTQQTLSLEKRPALPATPPATSSPAAAAPTAKKSTITSYFRVVPHLNSKSSSCADHLPSSDGVETQTGANSSTNSPPSSPPPPPLSFQQSESRIRRKPRRLTTKAKPRAQGHAGDDDDDDAETDGRADVVVQNGIQKDASKRKRGSVLSSTTPSALNRDPAVAASISSPMSTTATTSTKQSNANPKKRNKSDTAMVQQTLSLSMTEKGFTECRECSMLYNPLHEKDRRFHARQHAAILKAREAKENEDDQ</sequence>
<feature type="region of interest" description="Disordered" evidence="1">
    <location>
        <begin position="128"/>
        <end position="274"/>
    </location>
</feature>
<protein>
    <recommendedName>
        <fullName evidence="2">N-acetyltransferase ESCO zinc-finger domain-containing protein</fullName>
    </recommendedName>
</protein>
<evidence type="ECO:0000259" key="2">
    <source>
        <dbReference type="Pfam" id="PF13878"/>
    </source>
</evidence>
<dbReference type="InterPro" id="IPR028005">
    <property type="entry name" value="AcTrfase_ESCO_Znf_dom"/>
</dbReference>
<feature type="domain" description="N-acetyltransferase ESCO zinc-finger" evidence="2">
    <location>
        <begin position="277"/>
        <end position="315"/>
    </location>
</feature>
<dbReference type="Proteomes" id="UP000756346">
    <property type="component" value="Unassembled WGS sequence"/>
</dbReference>
<feature type="compositionally biased region" description="Low complexity" evidence="1">
    <location>
        <begin position="99"/>
        <end position="113"/>
    </location>
</feature>
<dbReference type="EMBL" id="JAGTJQ010000006">
    <property type="protein sequence ID" value="KAH7029087.1"/>
    <property type="molecule type" value="Genomic_DNA"/>
</dbReference>
<accession>A0A9P8Y3U6</accession>
<reference evidence="3" key="1">
    <citation type="journal article" date="2021" name="Nat. Commun.">
        <title>Genetic determinants of endophytism in the Arabidopsis root mycobiome.</title>
        <authorList>
            <person name="Mesny F."/>
            <person name="Miyauchi S."/>
            <person name="Thiergart T."/>
            <person name="Pickel B."/>
            <person name="Atanasova L."/>
            <person name="Karlsson M."/>
            <person name="Huettel B."/>
            <person name="Barry K.W."/>
            <person name="Haridas S."/>
            <person name="Chen C."/>
            <person name="Bauer D."/>
            <person name="Andreopoulos W."/>
            <person name="Pangilinan J."/>
            <person name="LaButti K."/>
            <person name="Riley R."/>
            <person name="Lipzen A."/>
            <person name="Clum A."/>
            <person name="Drula E."/>
            <person name="Henrissat B."/>
            <person name="Kohler A."/>
            <person name="Grigoriev I.V."/>
            <person name="Martin F.M."/>
            <person name="Hacquard S."/>
        </authorList>
    </citation>
    <scope>NUCLEOTIDE SEQUENCE</scope>
    <source>
        <strain evidence="3">MPI-CAGE-CH-0230</strain>
    </source>
</reference>